<dbReference type="Gene3D" id="1.10.10.10">
    <property type="entry name" value="Winged helix-like DNA-binding domain superfamily/Winged helix DNA-binding domain"/>
    <property type="match status" value="1"/>
</dbReference>
<dbReference type="Pfam" id="PF00196">
    <property type="entry name" value="GerE"/>
    <property type="match status" value="1"/>
</dbReference>
<dbReference type="EMBL" id="FWDM01000001">
    <property type="protein sequence ID" value="SLM09731.1"/>
    <property type="molecule type" value="Genomic_DNA"/>
</dbReference>
<evidence type="ECO:0000256" key="1">
    <source>
        <dbReference type="ARBA" id="ARBA00023015"/>
    </source>
</evidence>
<dbReference type="AlphaFoldDB" id="A0A3P3XF59"/>
<protein>
    <recommendedName>
        <fullName evidence="4">HTH luxR-type domain-containing protein</fullName>
    </recommendedName>
</protein>
<keyword evidence="2" id="KW-0238">DNA-binding</keyword>
<keyword evidence="1" id="KW-0805">Transcription regulation</keyword>
<accession>A0A3P3XF59</accession>
<dbReference type="CDD" id="cd06170">
    <property type="entry name" value="LuxR_C_like"/>
    <property type="match status" value="1"/>
</dbReference>
<dbReference type="SUPFAM" id="SSF46894">
    <property type="entry name" value="C-terminal effector domain of the bipartite response regulators"/>
    <property type="match status" value="1"/>
</dbReference>
<organism evidence="5">
    <name type="scientific">uncultured spirochete</name>
    <dbReference type="NCBI Taxonomy" id="156406"/>
    <lineage>
        <taxon>Bacteria</taxon>
        <taxon>Pseudomonadati</taxon>
        <taxon>Spirochaetota</taxon>
        <taxon>Spirochaetia</taxon>
        <taxon>Spirochaetales</taxon>
        <taxon>environmental samples</taxon>
    </lineage>
</organism>
<dbReference type="PANTHER" id="PTHR44688:SF16">
    <property type="entry name" value="DNA-BINDING TRANSCRIPTIONAL ACTIVATOR DEVR_DOSR"/>
    <property type="match status" value="1"/>
</dbReference>
<dbReference type="PRINTS" id="PR00038">
    <property type="entry name" value="HTHLUXR"/>
</dbReference>
<dbReference type="InterPro" id="IPR000792">
    <property type="entry name" value="Tscrpt_reg_LuxR_C"/>
</dbReference>
<name>A0A3P3XF59_9SPIR</name>
<evidence type="ECO:0000259" key="4">
    <source>
        <dbReference type="PROSITE" id="PS50043"/>
    </source>
</evidence>
<reference evidence="5" key="1">
    <citation type="submission" date="2017-02" db="EMBL/GenBank/DDBJ databases">
        <authorList>
            <person name="Regsiter A."/>
            <person name="William W."/>
        </authorList>
    </citation>
    <scope>NUCLEOTIDE SEQUENCE</scope>
    <source>
        <strain evidence="5">Bib</strain>
    </source>
</reference>
<dbReference type="GO" id="GO:0003677">
    <property type="term" value="F:DNA binding"/>
    <property type="evidence" value="ECO:0007669"/>
    <property type="project" value="UniProtKB-KW"/>
</dbReference>
<evidence type="ECO:0000313" key="5">
    <source>
        <dbReference type="EMBL" id="SLM09731.1"/>
    </source>
</evidence>
<gene>
    <name evidence="5" type="ORF">SPIROBIBN47_10026</name>
</gene>
<dbReference type="InterPro" id="IPR016032">
    <property type="entry name" value="Sig_transdc_resp-reg_C-effctor"/>
</dbReference>
<feature type="domain" description="HTH luxR-type" evidence="4">
    <location>
        <begin position="125"/>
        <end position="190"/>
    </location>
</feature>
<dbReference type="SMART" id="SM00421">
    <property type="entry name" value="HTH_LUXR"/>
    <property type="match status" value="1"/>
</dbReference>
<evidence type="ECO:0000256" key="2">
    <source>
        <dbReference type="ARBA" id="ARBA00023125"/>
    </source>
</evidence>
<sequence length="197" mass="22764">MKSIIISHNKLFTICLHNMLNYLVKDNKNIIDNFVLIVIDATSIDSNIILQKLLLKYSDSIYRILLIHDHVDDLTEKIVYNSRVVAVYNPRASNSTKFGHLLQHVLDGGVMLSKEKLFELRHTESIHTKIVFTKREEEINQLLHNGDSIKVISSKLHISQNTVKVYISRIYKKLGIHSRAEYYINYDVLSGNMEVKA</sequence>
<proteinExistence type="predicted"/>
<dbReference type="PANTHER" id="PTHR44688">
    <property type="entry name" value="DNA-BINDING TRANSCRIPTIONAL ACTIVATOR DEVR_DOSR"/>
    <property type="match status" value="1"/>
</dbReference>
<dbReference type="PROSITE" id="PS50043">
    <property type="entry name" value="HTH_LUXR_2"/>
    <property type="match status" value="1"/>
</dbReference>
<evidence type="ECO:0000256" key="3">
    <source>
        <dbReference type="ARBA" id="ARBA00023163"/>
    </source>
</evidence>
<dbReference type="GO" id="GO:0006355">
    <property type="term" value="P:regulation of DNA-templated transcription"/>
    <property type="evidence" value="ECO:0007669"/>
    <property type="project" value="InterPro"/>
</dbReference>
<keyword evidence="3" id="KW-0804">Transcription</keyword>
<dbReference type="InterPro" id="IPR036388">
    <property type="entry name" value="WH-like_DNA-bd_sf"/>
</dbReference>